<dbReference type="PANTHER" id="PTHR12838:SF0">
    <property type="entry name" value="U3 SMALL NUCLEOLAR RNA-ASSOCIATED PROTEIN 11-RELATED"/>
    <property type="match status" value="1"/>
</dbReference>
<evidence type="ECO:0000256" key="2">
    <source>
        <dbReference type="ARBA" id="ARBA00008105"/>
    </source>
</evidence>
<reference evidence="7" key="1">
    <citation type="submission" date="2022-11" db="UniProtKB">
        <authorList>
            <consortium name="WormBaseParasite"/>
        </authorList>
    </citation>
    <scope>IDENTIFICATION</scope>
</reference>
<dbReference type="InterPro" id="IPR007144">
    <property type="entry name" value="SSU_processome_Utp11"/>
</dbReference>
<comment type="subunit">
    <text evidence="5">Component of the ribosomal small subunit (SSU) processome.</text>
</comment>
<evidence type="ECO:0000256" key="5">
    <source>
        <dbReference type="PIRNR" id="PIRNR015952"/>
    </source>
</evidence>
<dbReference type="Proteomes" id="UP000887572">
    <property type="component" value="Unplaced"/>
</dbReference>
<protein>
    <recommendedName>
        <fullName evidence="5">U3 small nucleolar RNA-associated protein 11</fullName>
        <shortName evidence="5">U3 snoRNA-associated protein 11</shortName>
    </recommendedName>
</protein>
<evidence type="ECO:0000313" key="7">
    <source>
        <dbReference type="WBParaSite" id="Gr19_v10_g1553.t1"/>
    </source>
</evidence>
<proteinExistence type="inferred from homology"/>
<keyword evidence="4 5" id="KW-0539">Nucleus</keyword>
<dbReference type="Pfam" id="PF03998">
    <property type="entry name" value="Utp11"/>
    <property type="match status" value="1"/>
</dbReference>
<dbReference type="GO" id="GO:0006364">
    <property type="term" value="P:rRNA processing"/>
    <property type="evidence" value="ECO:0007669"/>
    <property type="project" value="UniProtKB-UniRule"/>
</dbReference>
<dbReference type="PANTHER" id="PTHR12838">
    <property type="entry name" value="U3 SMALL NUCLEOLAR RNA-ASSOCIATED PROTEIN 11"/>
    <property type="match status" value="1"/>
</dbReference>
<evidence type="ECO:0000256" key="1">
    <source>
        <dbReference type="ARBA" id="ARBA00004604"/>
    </source>
</evidence>
<dbReference type="WBParaSite" id="Gr19_v10_g1553.t1">
    <property type="protein sequence ID" value="Gr19_v10_g1553.t1"/>
    <property type="gene ID" value="Gr19_v10_g1553"/>
</dbReference>
<comment type="function">
    <text evidence="5">Involved in nucleolar processing of pre-18S ribosomal RNA.</text>
</comment>
<keyword evidence="3 5" id="KW-0698">rRNA processing</keyword>
<sequence>MPGNETIRGRLEKRKDWIRRTRDYQGKATNIRQLKRSARERNPDEFDFHMLRSQVGFDGLHRDLEAEDEEQDEAQRLLDDVNDIEYVRFKLGMERKKIEKLKAVLHFCAGEGSASKPLNKHKIFAEDEDEARSFDPLKFFNTSEQFLGRTFNRPFANEASKTLNEAEKGMLKETEKQRRRLYAELGKRVERERELAVVLQKLELKRDLAQSRKSELRPKLIRKGDAGRAAVYKWKYERKK</sequence>
<organism evidence="6 7">
    <name type="scientific">Globodera rostochiensis</name>
    <name type="common">Golden nematode worm</name>
    <name type="synonym">Heterodera rostochiensis</name>
    <dbReference type="NCBI Taxonomy" id="31243"/>
    <lineage>
        <taxon>Eukaryota</taxon>
        <taxon>Metazoa</taxon>
        <taxon>Ecdysozoa</taxon>
        <taxon>Nematoda</taxon>
        <taxon>Chromadorea</taxon>
        <taxon>Rhabditida</taxon>
        <taxon>Tylenchina</taxon>
        <taxon>Tylenchomorpha</taxon>
        <taxon>Tylenchoidea</taxon>
        <taxon>Heteroderidae</taxon>
        <taxon>Heteroderinae</taxon>
        <taxon>Globodera</taxon>
    </lineage>
</organism>
<keyword evidence="6" id="KW-1185">Reference proteome</keyword>
<dbReference type="GO" id="GO:0032040">
    <property type="term" value="C:small-subunit processome"/>
    <property type="evidence" value="ECO:0007669"/>
    <property type="project" value="UniProtKB-UniRule"/>
</dbReference>
<name>A0A914HD55_GLORO</name>
<comment type="subcellular location">
    <subcellularLocation>
        <location evidence="1 5">Nucleus</location>
        <location evidence="1 5">Nucleolus</location>
    </subcellularLocation>
</comment>
<dbReference type="PIRSF" id="PIRSF015952">
    <property type="entry name" value="U3snoRNP11"/>
    <property type="match status" value="1"/>
</dbReference>
<evidence type="ECO:0000313" key="6">
    <source>
        <dbReference type="Proteomes" id="UP000887572"/>
    </source>
</evidence>
<dbReference type="AlphaFoldDB" id="A0A914HD55"/>
<evidence type="ECO:0000256" key="4">
    <source>
        <dbReference type="ARBA" id="ARBA00023242"/>
    </source>
</evidence>
<accession>A0A914HD55</accession>
<comment type="similarity">
    <text evidence="2 5">Belongs to the UTP11 family.</text>
</comment>
<evidence type="ECO:0000256" key="3">
    <source>
        <dbReference type="ARBA" id="ARBA00022552"/>
    </source>
</evidence>